<dbReference type="EMBL" id="AMZH03004116">
    <property type="protein sequence ID" value="RRT70131.1"/>
    <property type="molecule type" value="Genomic_DNA"/>
</dbReference>
<evidence type="ECO:0000313" key="3">
    <source>
        <dbReference type="Proteomes" id="UP000287651"/>
    </source>
</evidence>
<reference evidence="2 3" key="1">
    <citation type="journal article" date="2014" name="Agronomy (Basel)">
        <title>A Draft Genome Sequence for Ensete ventricosum, the Drought-Tolerant Tree Against Hunger.</title>
        <authorList>
            <person name="Harrison J."/>
            <person name="Moore K.A."/>
            <person name="Paszkiewicz K."/>
            <person name="Jones T."/>
            <person name="Grant M."/>
            <person name="Ambacheew D."/>
            <person name="Muzemil S."/>
            <person name="Studholme D.J."/>
        </authorList>
    </citation>
    <scope>NUCLEOTIDE SEQUENCE [LARGE SCALE GENOMIC DNA]</scope>
</reference>
<sequence>MIGKFVSFLSLGGRSPLSLAVEVLLLSTAASLPNCWPSSSSPPLRNRRCPLHCRRSYLSAPVANRRYHLLLDAASSFSLVAASYGFFLHQQSHHLAVTPVTAASVNRCHHQHRSFLCR</sequence>
<gene>
    <name evidence="2" type="ORF">B296_00013429</name>
</gene>
<organism evidence="2 3">
    <name type="scientific">Ensete ventricosum</name>
    <name type="common">Abyssinian banana</name>
    <name type="synonym">Musa ensete</name>
    <dbReference type="NCBI Taxonomy" id="4639"/>
    <lineage>
        <taxon>Eukaryota</taxon>
        <taxon>Viridiplantae</taxon>
        <taxon>Streptophyta</taxon>
        <taxon>Embryophyta</taxon>
        <taxon>Tracheophyta</taxon>
        <taxon>Spermatophyta</taxon>
        <taxon>Magnoliopsida</taxon>
        <taxon>Liliopsida</taxon>
        <taxon>Zingiberales</taxon>
        <taxon>Musaceae</taxon>
        <taxon>Ensete</taxon>
    </lineage>
</organism>
<evidence type="ECO:0008006" key="4">
    <source>
        <dbReference type="Google" id="ProtNLM"/>
    </source>
</evidence>
<dbReference type="AlphaFoldDB" id="A0A427A1R2"/>
<proteinExistence type="predicted"/>
<keyword evidence="1" id="KW-0732">Signal</keyword>
<evidence type="ECO:0000256" key="1">
    <source>
        <dbReference type="SAM" id="SignalP"/>
    </source>
</evidence>
<comment type="caution">
    <text evidence="2">The sequence shown here is derived from an EMBL/GenBank/DDBJ whole genome shotgun (WGS) entry which is preliminary data.</text>
</comment>
<feature type="chain" id="PRO_5019587945" description="Secreted protein" evidence="1">
    <location>
        <begin position="32"/>
        <end position="118"/>
    </location>
</feature>
<dbReference type="Proteomes" id="UP000287651">
    <property type="component" value="Unassembled WGS sequence"/>
</dbReference>
<accession>A0A427A1R2</accession>
<name>A0A427A1R2_ENSVE</name>
<protein>
    <recommendedName>
        <fullName evidence="4">Secreted protein</fullName>
    </recommendedName>
</protein>
<evidence type="ECO:0000313" key="2">
    <source>
        <dbReference type="EMBL" id="RRT70131.1"/>
    </source>
</evidence>
<feature type="signal peptide" evidence="1">
    <location>
        <begin position="1"/>
        <end position="31"/>
    </location>
</feature>